<reference evidence="4" key="1">
    <citation type="journal article" date="2019" name="Int. J. Syst. Evol. Microbiol.">
        <title>The Global Catalogue of Microorganisms (GCM) 10K type strain sequencing project: providing services to taxonomists for standard genome sequencing and annotation.</title>
        <authorList>
            <consortium name="The Broad Institute Genomics Platform"/>
            <consortium name="The Broad Institute Genome Sequencing Center for Infectious Disease"/>
            <person name="Wu L."/>
            <person name="Ma J."/>
        </authorList>
    </citation>
    <scope>NUCLEOTIDE SEQUENCE [LARGE SCALE GENOMIC DNA]</scope>
    <source>
        <strain evidence="4">KLKA75</strain>
    </source>
</reference>
<dbReference type="SUPFAM" id="SSF51206">
    <property type="entry name" value="cAMP-binding domain-like"/>
    <property type="match status" value="1"/>
</dbReference>
<dbReference type="PANTHER" id="PTHR24567">
    <property type="entry name" value="CRP FAMILY TRANSCRIPTIONAL REGULATORY PROTEIN"/>
    <property type="match status" value="1"/>
</dbReference>
<sequence length="444" mass="46925">MPGAVIVALASVFVLVVGFTAAMLALVTKGLLLARDTAELRALVRDFAVFYTLPLSVLVHRLPASVLNPDGGTAPEAEDAADGRAVRDGPSAGAAGRGFWGALDDEERAALASLSREIRYDPGAVLLRGGRPGDEVLVLLTGWTAVTSADGRLVALRGPGDMVGERAMFLVKERSATVTAVTEVTALVAPAGAVNGFLADRPHLAAFLEDELYDRMVSAAPAPAASGEGWSGARDCTVMFVDIAGFGAARRTERDRRTIRDVTFTLVQDALDRVGAGPAACHREDRGDGALMLLPADVPVERLVSEAVPALLEGLREHDRSAGPGLELRLRVALDAGRVVVDERGVFADVVIDTARLLEAPELKAALAEPGRLLGLILSARVHAMLPDAAGFERLDVSVKEHRLVGWTAVYGGAGEQRADHGPARPHVRPHRARRLIRAARPSR</sequence>
<dbReference type="SUPFAM" id="SSF55073">
    <property type="entry name" value="Nucleotide cyclase"/>
    <property type="match status" value="1"/>
</dbReference>
<dbReference type="Pfam" id="PF00027">
    <property type="entry name" value="cNMP_binding"/>
    <property type="match status" value="1"/>
</dbReference>
<organism evidence="3 4">
    <name type="scientific">Actinomadura gamaensis</name>
    <dbReference type="NCBI Taxonomy" id="1763541"/>
    <lineage>
        <taxon>Bacteria</taxon>
        <taxon>Bacillati</taxon>
        <taxon>Actinomycetota</taxon>
        <taxon>Actinomycetes</taxon>
        <taxon>Streptosporangiales</taxon>
        <taxon>Thermomonosporaceae</taxon>
        <taxon>Actinomadura</taxon>
    </lineage>
</organism>
<feature type="domain" description="Cyclic nucleotide-binding" evidence="2">
    <location>
        <begin position="99"/>
        <end position="184"/>
    </location>
</feature>
<accession>A0ABV9U4M6</accession>
<dbReference type="InterPro" id="IPR018488">
    <property type="entry name" value="cNMP-bd_CS"/>
</dbReference>
<dbReference type="PROSITE" id="PS00889">
    <property type="entry name" value="CNMP_BINDING_2"/>
    <property type="match status" value="1"/>
</dbReference>
<evidence type="ECO:0000313" key="4">
    <source>
        <dbReference type="Proteomes" id="UP001595872"/>
    </source>
</evidence>
<dbReference type="InterPro" id="IPR050397">
    <property type="entry name" value="Env_Response_Regulators"/>
</dbReference>
<dbReference type="InterPro" id="IPR029787">
    <property type="entry name" value="Nucleotide_cyclase"/>
</dbReference>
<feature type="region of interest" description="Disordered" evidence="1">
    <location>
        <begin position="70"/>
        <end position="90"/>
    </location>
</feature>
<dbReference type="InterPro" id="IPR018490">
    <property type="entry name" value="cNMP-bd_dom_sf"/>
</dbReference>
<dbReference type="InterPro" id="IPR000595">
    <property type="entry name" value="cNMP-bd_dom"/>
</dbReference>
<dbReference type="EMBL" id="JBHSIT010000007">
    <property type="protein sequence ID" value="MFC4910521.1"/>
    <property type="molecule type" value="Genomic_DNA"/>
</dbReference>
<dbReference type="Gene3D" id="3.30.70.1230">
    <property type="entry name" value="Nucleotide cyclase"/>
    <property type="match status" value="1"/>
</dbReference>
<evidence type="ECO:0000256" key="1">
    <source>
        <dbReference type="SAM" id="MobiDB-lite"/>
    </source>
</evidence>
<protein>
    <submittedName>
        <fullName evidence="3">Cyclic nucleotide-binding domain-containing protein</fullName>
    </submittedName>
</protein>
<dbReference type="RefSeq" id="WP_378258939.1">
    <property type="nucleotide sequence ID" value="NZ_JBHSIT010000007.1"/>
</dbReference>
<proteinExistence type="predicted"/>
<dbReference type="CDD" id="cd00038">
    <property type="entry name" value="CAP_ED"/>
    <property type="match status" value="1"/>
</dbReference>
<dbReference type="InterPro" id="IPR014710">
    <property type="entry name" value="RmlC-like_jellyroll"/>
</dbReference>
<name>A0ABV9U4M6_9ACTN</name>
<comment type="caution">
    <text evidence="3">The sequence shown here is derived from an EMBL/GenBank/DDBJ whole genome shotgun (WGS) entry which is preliminary data.</text>
</comment>
<dbReference type="Gene3D" id="2.60.120.10">
    <property type="entry name" value="Jelly Rolls"/>
    <property type="match status" value="1"/>
</dbReference>
<evidence type="ECO:0000259" key="2">
    <source>
        <dbReference type="PROSITE" id="PS50042"/>
    </source>
</evidence>
<gene>
    <name evidence="3" type="ORF">ACFPCY_24620</name>
</gene>
<keyword evidence="4" id="KW-1185">Reference proteome</keyword>
<dbReference type="SMART" id="SM00100">
    <property type="entry name" value="cNMP"/>
    <property type="match status" value="1"/>
</dbReference>
<dbReference type="PANTHER" id="PTHR24567:SF74">
    <property type="entry name" value="HTH-TYPE TRANSCRIPTIONAL REGULATOR ARCR"/>
    <property type="match status" value="1"/>
</dbReference>
<dbReference type="PROSITE" id="PS50042">
    <property type="entry name" value="CNMP_BINDING_3"/>
    <property type="match status" value="1"/>
</dbReference>
<dbReference type="Proteomes" id="UP001595872">
    <property type="component" value="Unassembled WGS sequence"/>
</dbReference>
<evidence type="ECO:0000313" key="3">
    <source>
        <dbReference type="EMBL" id="MFC4910521.1"/>
    </source>
</evidence>